<evidence type="ECO:0000259" key="1">
    <source>
        <dbReference type="PROSITE" id="PS51833"/>
    </source>
</evidence>
<dbReference type="AlphaFoldDB" id="A0A501WQF8"/>
<dbReference type="InterPro" id="IPR052340">
    <property type="entry name" value="RNase_Y/CdgJ"/>
</dbReference>
<reference evidence="2 3" key="1">
    <citation type="submission" date="2019-06" db="EMBL/GenBank/DDBJ databases">
        <title>A novel bacterium of genus Marinomonas, isolated from coastal sand.</title>
        <authorList>
            <person name="Huang H."/>
            <person name="Mo K."/>
            <person name="Hu Y."/>
        </authorList>
    </citation>
    <scope>NUCLEOTIDE SEQUENCE [LARGE SCALE GENOMIC DNA]</scope>
    <source>
        <strain evidence="2 3">HB171799</strain>
    </source>
</reference>
<accession>A0A501WQF8</accession>
<gene>
    <name evidence="2" type="ORF">FJM67_08560</name>
</gene>
<proteinExistence type="predicted"/>
<dbReference type="Gene3D" id="1.10.3210.10">
    <property type="entry name" value="Hypothetical protein af1432"/>
    <property type="match status" value="1"/>
</dbReference>
<sequence>MKKSPFGLSEWLINLKDRKLPVSSDSISRLRNQIKTPDETLDRMQRNIASEPMLAFAILNEANMVVAYKRNDIKSPIHAASMIGMNGLSKIFDKVAPYTRSRKESHQRAYWREVQISYEAASIARRWAIEKSASHADDVFWITFFRDAARWLLWFHAHEQMEQVTEQIRRGKGQIEAEQGVLGCSIDELSVKLYQEWKVPEIIIDSFFGEQTPTDEDLQHLAQLVHDQEQLPGFAEDKRITIIMNGPLILASCASKLAREANIIGWGSKNLPFYYRVMSAVIHARMGEVVQATHYACVEAANDYINDAKYPLACQLLSPALFTKSQAKPVSATKKITPLQALEQKLATITEPKARATLAMKAMLSLLKSSQPKIAVLRFSNNQNKLQPLLQYGFDLSLLKQIKWNSPSSVIDRLANKRVAVQLSEAKFSNTLTQLPQGAEKIFQPNGQLIMASSPLDADTTHIYWIHTSTQFNEQHYESVKRIVKLAN</sequence>
<evidence type="ECO:0000313" key="2">
    <source>
        <dbReference type="EMBL" id="TPE52013.1"/>
    </source>
</evidence>
<organism evidence="2 3">
    <name type="scientific">Maribrevibacterium harenarium</name>
    <dbReference type="NCBI Taxonomy" id="2589817"/>
    <lineage>
        <taxon>Bacteria</taxon>
        <taxon>Pseudomonadati</taxon>
        <taxon>Pseudomonadota</taxon>
        <taxon>Gammaproteobacteria</taxon>
        <taxon>Oceanospirillales</taxon>
        <taxon>Oceanospirillaceae</taxon>
        <taxon>Maribrevibacterium</taxon>
    </lineage>
</organism>
<feature type="domain" description="HDOD" evidence="1">
    <location>
        <begin position="20"/>
        <end position="213"/>
    </location>
</feature>
<dbReference type="PROSITE" id="PS51833">
    <property type="entry name" value="HDOD"/>
    <property type="match status" value="1"/>
</dbReference>
<name>A0A501WQF8_9GAMM</name>
<protein>
    <submittedName>
        <fullName evidence="2">HDOD domain-containing protein</fullName>
    </submittedName>
</protein>
<dbReference type="EMBL" id="VFRR01000013">
    <property type="protein sequence ID" value="TPE52013.1"/>
    <property type="molecule type" value="Genomic_DNA"/>
</dbReference>
<dbReference type="PANTHER" id="PTHR33525:SF4">
    <property type="entry name" value="CYCLIC DI-GMP PHOSPHODIESTERASE CDGJ"/>
    <property type="match status" value="1"/>
</dbReference>
<dbReference type="PANTHER" id="PTHR33525">
    <property type="match status" value="1"/>
</dbReference>
<dbReference type="OrthoDB" id="6100270at2"/>
<keyword evidence="3" id="KW-1185">Reference proteome</keyword>
<dbReference type="RefSeq" id="WP_140588446.1">
    <property type="nucleotide sequence ID" value="NZ_VFRR01000013.1"/>
</dbReference>
<dbReference type="Pfam" id="PF08668">
    <property type="entry name" value="HDOD"/>
    <property type="match status" value="1"/>
</dbReference>
<dbReference type="InterPro" id="IPR013976">
    <property type="entry name" value="HDOD"/>
</dbReference>
<dbReference type="SUPFAM" id="SSF109604">
    <property type="entry name" value="HD-domain/PDEase-like"/>
    <property type="match status" value="1"/>
</dbReference>
<dbReference type="Proteomes" id="UP000315901">
    <property type="component" value="Unassembled WGS sequence"/>
</dbReference>
<evidence type="ECO:0000313" key="3">
    <source>
        <dbReference type="Proteomes" id="UP000315901"/>
    </source>
</evidence>
<comment type="caution">
    <text evidence="2">The sequence shown here is derived from an EMBL/GenBank/DDBJ whole genome shotgun (WGS) entry which is preliminary data.</text>
</comment>